<accession>A0ACB0YT74</accession>
<organism evidence="1 2">
    <name type="scientific">Meloidogyne enterolobii</name>
    <name type="common">Root-knot nematode worm</name>
    <name type="synonym">Meloidogyne mayaguensis</name>
    <dbReference type="NCBI Taxonomy" id="390850"/>
    <lineage>
        <taxon>Eukaryota</taxon>
        <taxon>Metazoa</taxon>
        <taxon>Ecdysozoa</taxon>
        <taxon>Nematoda</taxon>
        <taxon>Chromadorea</taxon>
        <taxon>Rhabditida</taxon>
        <taxon>Tylenchina</taxon>
        <taxon>Tylenchomorpha</taxon>
        <taxon>Tylenchoidea</taxon>
        <taxon>Meloidogynidae</taxon>
        <taxon>Meloidogyninae</taxon>
        <taxon>Meloidogyne</taxon>
    </lineage>
</organism>
<reference evidence="1" key="1">
    <citation type="submission" date="2023-11" db="EMBL/GenBank/DDBJ databases">
        <authorList>
            <person name="Poullet M."/>
        </authorList>
    </citation>
    <scope>NUCLEOTIDE SEQUENCE</scope>
    <source>
        <strain evidence="1">E1834</strain>
    </source>
</reference>
<evidence type="ECO:0000313" key="1">
    <source>
        <dbReference type="EMBL" id="CAK5061271.1"/>
    </source>
</evidence>
<dbReference type="Proteomes" id="UP001497535">
    <property type="component" value="Unassembled WGS sequence"/>
</dbReference>
<evidence type="ECO:0000313" key="2">
    <source>
        <dbReference type="Proteomes" id="UP001497535"/>
    </source>
</evidence>
<proteinExistence type="predicted"/>
<dbReference type="EMBL" id="CAVMJV010000018">
    <property type="protein sequence ID" value="CAK5061271.1"/>
    <property type="molecule type" value="Genomic_DNA"/>
</dbReference>
<comment type="caution">
    <text evidence="1">The sequence shown here is derived from an EMBL/GenBank/DDBJ whole genome shotgun (WGS) entry which is preliminary data.</text>
</comment>
<sequence length="49" mass="5540">MYYIQLARQSPGPLNFIRAPLPLSSSFPPSFFSPLPRVTSTTNRKTRSN</sequence>
<name>A0ACB0YT74_MELEN</name>
<gene>
    <name evidence="1" type="ORF">MENTE1834_LOCUS16190</name>
</gene>
<protein>
    <submittedName>
        <fullName evidence="1">Uncharacterized protein</fullName>
    </submittedName>
</protein>
<keyword evidence="2" id="KW-1185">Reference proteome</keyword>